<feature type="compositionally biased region" description="Polar residues" evidence="1">
    <location>
        <begin position="192"/>
        <end position="213"/>
    </location>
</feature>
<dbReference type="AlphaFoldDB" id="A0A8J5QK70"/>
<protein>
    <submittedName>
        <fullName evidence="2">Uncharacterized protein</fullName>
    </submittedName>
</protein>
<keyword evidence="3" id="KW-1185">Reference proteome</keyword>
<sequence length="402" mass="46115">MASTHDIRSDDHIAIDDFELDYHDLISSFDAGIIPSDKEALDSPTKKKAKRSSMSDIDSKMFSKKISLKPSFTETNKITNELFQVTSGLAKNYKNKQSNQGGNGFLTKIMDKRMDNKRLSELEQFDFELDDILRTRYKSARFKNSTFNIDRTNSPSDSQFNQFFNPSRKQSKPDEDQENKTPYPEPLKPKLGSNQISKQSLQKASKNISTATQIPALRPINQPRPSKIRREFSIWDFPPRSPKRICSPRQAADVKRLKPAIKHDKPLVTFLVESSSSLLSDATSFATELNKSNCEGFPFPEKVNEIVQIPASCEKENKKAIIRMIKEEPPKTIHDDKEDQKHGFYSEEEFHSYRSKLTSSFTEDAGVEVVSQPIDHISETQRRLKQDKNSKKTVKWAKNLEW</sequence>
<name>A0A8J5QK70_9ASCO</name>
<feature type="compositionally biased region" description="Polar residues" evidence="1">
    <location>
        <begin position="147"/>
        <end position="168"/>
    </location>
</feature>
<feature type="region of interest" description="Disordered" evidence="1">
    <location>
        <begin position="147"/>
        <end position="214"/>
    </location>
</feature>
<evidence type="ECO:0000256" key="1">
    <source>
        <dbReference type="SAM" id="MobiDB-lite"/>
    </source>
</evidence>
<evidence type="ECO:0000313" key="3">
    <source>
        <dbReference type="Proteomes" id="UP000694255"/>
    </source>
</evidence>
<proteinExistence type="predicted"/>
<dbReference type="GeneID" id="73470817"/>
<accession>A0A8J5QK70</accession>
<reference evidence="2 3" key="1">
    <citation type="journal article" date="2021" name="DNA Res.">
        <title>Genome analysis of Candida subhashii reveals its hybrid nature and dual mitochondrial genome conformations.</title>
        <authorList>
            <person name="Mixao V."/>
            <person name="Hegedusova E."/>
            <person name="Saus E."/>
            <person name="Pryszcz L.P."/>
            <person name="Cillingova A."/>
            <person name="Nosek J."/>
            <person name="Gabaldon T."/>
        </authorList>
    </citation>
    <scope>NUCLEOTIDE SEQUENCE [LARGE SCALE GENOMIC DNA]</scope>
    <source>
        <strain evidence="2 3">CBS 10753</strain>
    </source>
</reference>
<dbReference type="EMBL" id="JAGSYN010000178">
    <property type="protein sequence ID" value="KAG7662486.1"/>
    <property type="molecule type" value="Genomic_DNA"/>
</dbReference>
<organism evidence="2 3">
    <name type="scientific">[Candida] subhashii</name>
    <dbReference type="NCBI Taxonomy" id="561895"/>
    <lineage>
        <taxon>Eukaryota</taxon>
        <taxon>Fungi</taxon>
        <taxon>Dikarya</taxon>
        <taxon>Ascomycota</taxon>
        <taxon>Saccharomycotina</taxon>
        <taxon>Pichiomycetes</taxon>
        <taxon>Debaryomycetaceae</taxon>
        <taxon>Spathaspora</taxon>
    </lineage>
</organism>
<dbReference type="Proteomes" id="UP000694255">
    <property type="component" value="Unassembled WGS sequence"/>
</dbReference>
<gene>
    <name evidence="2" type="ORF">J8A68_004017</name>
</gene>
<comment type="caution">
    <text evidence="2">The sequence shown here is derived from an EMBL/GenBank/DDBJ whole genome shotgun (WGS) entry which is preliminary data.</text>
</comment>
<evidence type="ECO:0000313" key="2">
    <source>
        <dbReference type="EMBL" id="KAG7662486.1"/>
    </source>
</evidence>
<dbReference type="RefSeq" id="XP_049262719.1">
    <property type="nucleotide sequence ID" value="XM_049407932.1"/>
</dbReference>
<dbReference type="OrthoDB" id="3981230at2759"/>